<evidence type="ECO:0000256" key="9">
    <source>
        <dbReference type="ARBA" id="ARBA00022840"/>
    </source>
</evidence>
<dbReference type="FunFam" id="1.10.287.130:FF:000004">
    <property type="entry name" value="Ethylene receptor 1"/>
    <property type="match status" value="1"/>
</dbReference>
<dbReference type="CDD" id="cd00082">
    <property type="entry name" value="HisKA"/>
    <property type="match status" value="1"/>
</dbReference>
<comment type="caution">
    <text evidence="14">The sequence shown here is derived from an EMBL/GenBank/DDBJ whole genome shotgun (WGS) entry which is preliminary data.</text>
</comment>
<evidence type="ECO:0000256" key="10">
    <source>
        <dbReference type="ARBA" id="ARBA00022989"/>
    </source>
</evidence>
<protein>
    <recommendedName>
        <fullName evidence="3">histidine kinase</fullName>
        <ecNumber evidence="3">2.7.13.3</ecNumber>
    </recommendedName>
</protein>
<dbReference type="InterPro" id="IPR004358">
    <property type="entry name" value="Sig_transdc_His_kin-like_C"/>
</dbReference>
<dbReference type="EMBL" id="SNYW01000008">
    <property type="protein sequence ID" value="TDQ82096.1"/>
    <property type="molecule type" value="Genomic_DNA"/>
</dbReference>
<accession>A0A4R6WQP0</accession>
<dbReference type="Proteomes" id="UP000295783">
    <property type="component" value="Unassembled WGS sequence"/>
</dbReference>
<dbReference type="GO" id="GO:0000155">
    <property type="term" value="F:phosphorelay sensor kinase activity"/>
    <property type="evidence" value="ECO:0007669"/>
    <property type="project" value="InterPro"/>
</dbReference>
<dbReference type="GO" id="GO:0016020">
    <property type="term" value="C:membrane"/>
    <property type="evidence" value="ECO:0007669"/>
    <property type="project" value="UniProtKB-SubCell"/>
</dbReference>
<name>A0A4R6WQP0_9PROT</name>
<dbReference type="InterPro" id="IPR036890">
    <property type="entry name" value="HATPase_C_sf"/>
</dbReference>
<dbReference type="Pfam" id="PF02518">
    <property type="entry name" value="HATPase_c"/>
    <property type="match status" value="1"/>
</dbReference>
<dbReference type="InterPro" id="IPR035965">
    <property type="entry name" value="PAS-like_dom_sf"/>
</dbReference>
<evidence type="ECO:0000256" key="12">
    <source>
        <dbReference type="SAM" id="Coils"/>
    </source>
</evidence>
<dbReference type="InterPro" id="IPR003594">
    <property type="entry name" value="HATPase_dom"/>
</dbReference>
<evidence type="ECO:0000256" key="2">
    <source>
        <dbReference type="ARBA" id="ARBA00004370"/>
    </source>
</evidence>
<evidence type="ECO:0000256" key="7">
    <source>
        <dbReference type="ARBA" id="ARBA00022741"/>
    </source>
</evidence>
<dbReference type="Gene3D" id="1.10.287.130">
    <property type="match status" value="1"/>
</dbReference>
<keyword evidence="9" id="KW-0067">ATP-binding</keyword>
<keyword evidence="7" id="KW-0547">Nucleotide-binding</keyword>
<evidence type="ECO:0000256" key="4">
    <source>
        <dbReference type="ARBA" id="ARBA00022553"/>
    </source>
</evidence>
<organism evidence="14 15">
    <name type="scientific">Dongia mobilis</name>
    <dbReference type="NCBI Taxonomy" id="578943"/>
    <lineage>
        <taxon>Bacteria</taxon>
        <taxon>Pseudomonadati</taxon>
        <taxon>Pseudomonadota</taxon>
        <taxon>Alphaproteobacteria</taxon>
        <taxon>Rhodospirillales</taxon>
        <taxon>Dongiaceae</taxon>
        <taxon>Dongia</taxon>
    </lineage>
</organism>
<dbReference type="SUPFAM" id="SSF55874">
    <property type="entry name" value="ATPase domain of HSP90 chaperone/DNA topoisomerase II/histidine kinase"/>
    <property type="match status" value="1"/>
</dbReference>
<gene>
    <name evidence="14" type="ORF">A8950_1916</name>
</gene>
<dbReference type="SUPFAM" id="SSF55785">
    <property type="entry name" value="PYP-like sensor domain (PAS domain)"/>
    <property type="match status" value="1"/>
</dbReference>
<keyword evidence="6" id="KW-0812">Transmembrane</keyword>
<dbReference type="PANTHER" id="PTHR43047">
    <property type="entry name" value="TWO-COMPONENT HISTIDINE PROTEIN KINASE"/>
    <property type="match status" value="1"/>
</dbReference>
<evidence type="ECO:0000256" key="6">
    <source>
        <dbReference type="ARBA" id="ARBA00022692"/>
    </source>
</evidence>
<evidence type="ECO:0000256" key="11">
    <source>
        <dbReference type="ARBA" id="ARBA00023136"/>
    </source>
</evidence>
<dbReference type="InterPro" id="IPR036097">
    <property type="entry name" value="HisK_dim/P_sf"/>
</dbReference>
<keyword evidence="12" id="KW-0175">Coiled coil</keyword>
<reference evidence="14 15" key="1">
    <citation type="submission" date="2019-03" db="EMBL/GenBank/DDBJ databases">
        <title>Genomic Encyclopedia of Type Strains, Phase III (KMG-III): the genomes of soil and plant-associated and newly described type strains.</title>
        <authorList>
            <person name="Whitman W."/>
        </authorList>
    </citation>
    <scope>NUCLEOTIDE SEQUENCE [LARGE SCALE GENOMIC DNA]</scope>
    <source>
        <strain evidence="14 15">CGMCC 1.7660</strain>
    </source>
</reference>
<evidence type="ECO:0000256" key="1">
    <source>
        <dbReference type="ARBA" id="ARBA00000085"/>
    </source>
</evidence>
<keyword evidence="11" id="KW-0472">Membrane</keyword>
<evidence type="ECO:0000313" key="15">
    <source>
        <dbReference type="Proteomes" id="UP000295783"/>
    </source>
</evidence>
<keyword evidence="8 14" id="KW-0418">Kinase</keyword>
<dbReference type="InterPro" id="IPR003661">
    <property type="entry name" value="HisK_dim/P_dom"/>
</dbReference>
<sequence>MPVDRLKTALWVFDIDQSRVIWANRAALRIWRADSLAELTARDMGADMSPAVAARLRQYQEDFNARDASFTEIWTIYPQGEPVTVNAVFSGARLPDGRMAMLCEASAEHRNTPESLRSADALLHTSVMITLYDLDGRPLYRNPAARLAVIGVGAGADVDLAARFDDAADYRLFAAAIAEAGEARQVARIRTIAGPRWHELTARTCRDPATGAPALLVSETDVTAVREYQVELEENRAKLEEQARELRELHRAAEAASRAKSQFLAHMSHELRTPLNAIIGFSDVTRQGTFGPVEPPRYRDYAQLIHESGNLLLDLINDILDISKIEAGKFELKPELLEVRAVIEQSSRLVSGLAKEAGVKLLTDVEQGIETLYGDSRAIKQIIINLLSNAVKFTPNGGHVALSIGPGPGGASAITVRDNGIGMDPQEIGQALDPFRQIDSAVARNHRGTGLGLALVKNLVEIHGGTLDIVSRRSEGTAVTAVLPPAPQDLQ</sequence>
<dbReference type="PRINTS" id="PR00344">
    <property type="entry name" value="BCTRLSENSOR"/>
</dbReference>
<keyword evidence="10" id="KW-1133">Transmembrane helix</keyword>
<feature type="domain" description="Histidine kinase" evidence="13">
    <location>
        <begin position="266"/>
        <end position="487"/>
    </location>
</feature>
<keyword evidence="15" id="KW-1185">Reference proteome</keyword>
<evidence type="ECO:0000256" key="8">
    <source>
        <dbReference type="ARBA" id="ARBA00022777"/>
    </source>
</evidence>
<dbReference type="AlphaFoldDB" id="A0A4R6WQP0"/>
<evidence type="ECO:0000256" key="3">
    <source>
        <dbReference type="ARBA" id="ARBA00012438"/>
    </source>
</evidence>
<dbReference type="SUPFAM" id="SSF47384">
    <property type="entry name" value="Homodimeric domain of signal transducing histidine kinase"/>
    <property type="match status" value="1"/>
</dbReference>
<dbReference type="SMART" id="SM00387">
    <property type="entry name" value="HATPase_c"/>
    <property type="match status" value="1"/>
</dbReference>
<comment type="subcellular location">
    <subcellularLocation>
        <location evidence="2">Membrane</location>
    </subcellularLocation>
</comment>
<evidence type="ECO:0000256" key="5">
    <source>
        <dbReference type="ARBA" id="ARBA00022679"/>
    </source>
</evidence>
<dbReference type="GO" id="GO:0005524">
    <property type="term" value="F:ATP binding"/>
    <property type="evidence" value="ECO:0007669"/>
    <property type="project" value="UniProtKB-KW"/>
</dbReference>
<evidence type="ECO:0000259" key="13">
    <source>
        <dbReference type="PROSITE" id="PS50109"/>
    </source>
</evidence>
<comment type="catalytic activity">
    <reaction evidence="1">
        <text>ATP + protein L-histidine = ADP + protein N-phospho-L-histidine.</text>
        <dbReference type="EC" id="2.7.13.3"/>
    </reaction>
</comment>
<dbReference type="Pfam" id="PF00512">
    <property type="entry name" value="HisKA"/>
    <property type="match status" value="1"/>
</dbReference>
<feature type="coiled-coil region" evidence="12">
    <location>
        <begin position="222"/>
        <end position="259"/>
    </location>
</feature>
<evidence type="ECO:0000313" key="14">
    <source>
        <dbReference type="EMBL" id="TDQ82096.1"/>
    </source>
</evidence>
<keyword evidence="4" id="KW-0597">Phosphoprotein</keyword>
<dbReference type="SMART" id="SM00388">
    <property type="entry name" value="HisKA"/>
    <property type="match status" value="1"/>
</dbReference>
<dbReference type="InterPro" id="IPR005467">
    <property type="entry name" value="His_kinase_dom"/>
</dbReference>
<keyword evidence="5" id="KW-0808">Transferase</keyword>
<dbReference type="EC" id="2.7.13.3" evidence="3"/>
<dbReference type="PROSITE" id="PS50109">
    <property type="entry name" value="HIS_KIN"/>
    <property type="match status" value="1"/>
</dbReference>
<proteinExistence type="predicted"/>
<dbReference type="Gene3D" id="3.30.565.10">
    <property type="entry name" value="Histidine kinase-like ATPase, C-terminal domain"/>
    <property type="match status" value="1"/>
</dbReference>